<dbReference type="AlphaFoldDB" id="A9U4C7"/>
<evidence type="ECO:0000256" key="1">
    <source>
        <dbReference type="SAM" id="MobiDB-lite"/>
    </source>
</evidence>
<gene>
    <name evidence="2" type="ORF">PHYPADRAFT_101900</name>
</gene>
<organism>
    <name type="scientific">Physcomitrium patens</name>
    <name type="common">Spreading-leaved earth moss</name>
    <name type="synonym">Physcomitrella patens</name>
    <dbReference type="NCBI Taxonomy" id="3218"/>
    <lineage>
        <taxon>Eukaryota</taxon>
        <taxon>Viridiplantae</taxon>
        <taxon>Streptophyta</taxon>
        <taxon>Embryophyta</taxon>
        <taxon>Bryophyta</taxon>
        <taxon>Bryophytina</taxon>
        <taxon>Bryopsida</taxon>
        <taxon>Funariidae</taxon>
        <taxon>Funariales</taxon>
        <taxon>Funariaceae</taxon>
        <taxon>Physcomitrium</taxon>
    </lineage>
</organism>
<feature type="region of interest" description="Disordered" evidence="1">
    <location>
        <begin position="394"/>
        <end position="446"/>
    </location>
</feature>
<feature type="compositionally biased region" description="Low complexity" evidence="1">
    <location>
        <begin position="405"/>
        <end position="417"/>
    </location>
</feature>
<evidence type="ECO:0000313" key="2">
    <source>
        <dbReference type="EMBL" id="EDQ49470.1"/>
    </source>
</evidence>
<accession>A9U4C7</accession>
<protein>
    <submittedName>
        <fullName evidence="2">Predicted protein</fullName>
    </submittedName>
</protein>
<name>A9U4C7_PHYPA</name>
<dbReference type="EMBL" id="DS545381">
    <property type="protein sequence ID" value="EDQ49470.1"/>
    <property type="molecule type" value="Genomic_DNA"/>
</dbReference>
<reference evidence="2" key="1">
    <citation type="journal article" date="2008" name="Science">
        <title>The Physcomitrella genome reveals evolutionary insights into the conquest of land by plants.</title>
        <authorList>
            <person name="Rensing S."/>
            <person name="Lang D."/>
            <person name="Zimmer A."/>
            <person name="Terry A."/>
            <person name="Salamov A."/>
            <person name="Shapiro H."/>
            <person name="Nishiyama T."/>
            <person name="Perroud P.-F."/>
            <person name="Lindquist E."/>
            <person name="Kamisugi Y."/>
            <person name="Tanahashi T."/>
            <person name="Sakakibara K."/>
            <person name="Fujita T."/>
            <person name="Oishi K."/>
            <person name="Shin-I T."/>
            <person name="Kuroki Y."/>
            <person name="Toyoda A."/>
            <person name="Suzuki Y."/>
            <person name="Hashimoto A."/>
            <person name="Yamaguchi K."/>
            <person name="Sugano A."/>
            <person name="Kohara Y."/>
            <person name="Fujiyama A."/>
            <person name="Anterola A."/>
            <person name="Aoki S."/>
            <person name="Ashton N."/>
            <person name="Barbazuk W.B."/>
            <person name="Barker E."/>
            <person name="Bennetzen J."/>
            <person name="Bezanilla M."/>
            <person name="Blankenship R."/>
            <person name="Cho S.H."/>
            <person name="Dutcher S."/>
            <person name="Estelle M."/>
            <person name="Fawcett J.A."/>
            <person name="Gundlach H."/>
            <person name="Hanada K."/>
            <person name="Heyl A."/>
            <person name="Hicks K.A."/>
            <person name="Hugh J."/>
            <person name="Lohr M."/>
            <person name="Mayer K."/>
            <person name="Melkozernov A."/>
            <person name="Murata T."/>
            <person name="Nelson D."/>
            <person name="Pils B."/>
            <person name="Prigge M."/>
            <person name="Reiss B."/>
            <person name="Renner T."/>
            <person name="Rombauts S."/>
            <person name="Rushton P."/>
            <person name="Sanderfoot A."/>
            <person name="Schween G."/>
            <person name="Shiu S.-H."/>
            <person name="Stueber K."/>
            <person name="Theodoulou F.L."/>
            <person name="Tu H."/>
            <person name="Van de Peer Y."/>
            <person name="Verrier P.J."/>
            <person name="Waters E."/>
            <person name="Wood A."/>
            <person name="Yang L."/>
            <person name="Cove D."/>
            <person name="Cuming A."/>
            <person name="Hasebe M."/>
            <person name="Lucas S."/>
            <person name="Mishler D.B."/>
            <person name="Reski R."/>
            <person name="Grigoriev I."/>
            <person name="Quatrano R.S."/>
            <person name="Boore J.L."/>
        </authorList>
    </citation>
    <scope>NUCLEOTIDE SEQUENCE [LARGE SCALE GENOMIC DNA]</scope>
</reference>
<feature type="compositionally biased region" description="Polar residues" evidence="1">
    <location>
        <begin position="430"/>
        <end position="446"/>
    </location>
</feature>
<proteinExistence type="predicted"/>
<sequence length="454" mass="51620">MLKNRWYKRRDRRSMSGDYDYDNHRRNQQVKERQERFYFRNLLRQQQEGIQRKKRRWSWIKPWLHACASIRAYPSSERSAILHHYIPLEKLPRALVGDTASNEASESSSVIIRSLSTEELNNSDSLQERRVSKYQIGTKRRIHINIARRPAQAPMTEEAPAVPIAVQMGAIGDRTTNVAPLSTFNGWPELKMFVKESQPVTVAASSARAKVREECYYDQLLMVGTTMIPSVGNQVPMTSTMIGSYPRMIAPSMRNPNSQGVVNATLLRAIPPVATYPSPMAYRQLEVPMNATINDSNEALLLNLMKKMEELAVHMTKDKEKRHKPSNMRPNVWCNNCKGQGYFDTECPSPHQKMGQCMYCGGKHNTANCWYLPRQQIMIQPTVWDVNQGPAHDINSTNYRRNKQTTGITGTSGGSDSRSIDKKSAKRQRTNSNIGEIDTSPGQQTNTKICSIIG</sequence>